<dbReference type="Pfam" id="PF01935">
    <property type="entry name" value="DUF87"/>
    <property type="match status" value="1"/>
</dbReference>
<dbReference type="InterPro" id="IPR008571">
    <property type="entry name" value="HerA-like"/>
</dbReference>
<dbReference type="InterPro" id="IPR027417">
    <property type="entry name" value="P-loop_NTPase"/>
</dbReference>
<feature type="transmembrane region" description="Helical" evidence="2">
    <location>
        <begin position="6"/>
        <end position="24"/>
    </location>
</feature>
<dbReference type="Gene3D" id="3.40.50.300">
    <property type="entry name" value="P-loop containing nucleotide triphosphate hydrolases"/>
    <property type="match status" value="2"/>
</dbReference>
<comment type="caution">
    <text evidence="4">The sequence shown here is derived from an EMBL/GenBank/DDBJ whole genome shotgun (WGS) entry which is preliminary data.</text>
</comment>
<dbReference type="InterPro" id="IPR002789">
    <property type="entry name" value="HerA_central"/>
</dbReference>
<name>A0A0F9SGK9_9ZZZZ</name>
<protein>
    <recommendedName>
        <fullName evidence="3">Helicase HerA central domain-containing protein</fullName>
    </recommendedName>
</protein>
<organism evidence="4">
    <name type="scientific">marine sediment metagenome</name>
    <dbReference type="NCBI Taxonomy" id="412755"/>
    <lineage>
        <taxon>unclassified sequences</taxon>
        <taxon>metagenomes</taxon>
        <taxon>ecological metagenomes</taxon>
    </lineage>
</organism>
<keyword evidence="2" id="KW-0812">Transmembrane</keyword>
<dbReference type="AlphaFoldDB" id="A0A0F9SGK9"/>
<feature type="transmembrane region" description="Helical" evidence="2">
    <location>
        <begin position="36"/>
        <end position="53"/>
    </location>
</feature>
<evidence type="ECO:0000259" key="3">
    <source>
        <dbReference type="Pfam" id="PF01935"/>
    </source>
</evidence>
<dbReference type="EMBL" id="LAZR01000508">
    <property type="protein sequence ID" value="KKN66199.1"/>
    <property type="molecule type" value="Genomic_DNA"/>
</dbReference>
<evidence type="ECO:0000256" key="2">
    <source>
        <dbReference type="SAM" id="Phobius"/>
    </source>
</evidence>
<keyword evidence="2" id="KW-1133">Transmembrane helix</keyword>
<feature type="compositionally biased region" description="Basic and acidic residues" evidence="1">
    <location>
        <begin position="495"/>
        <end position="511"/>
    </location>
</feature>
<keyword evidence="2" id="KW-0472">Membrane</keyword>
<feature type="domain" description="Helicase HerA central" evidence="3">
    <location>
        <begin position="112"/>
        <end position="200"/>
    </location>
</feature>
<sequence length="576" mass="67462">MFLTQTYLATTLVLLTITILFFILRKIEYSLYKSKYGIALFLVIMFSIYFFNLDLFYSTQESSSLESELFTNISQFPLFTSLFVYIVSLYTKNQDIIELHKPSIARSRKGSIEIGKVMKKERKTHKFFLSLKDLERHMFVCGATGSGKSNFVQYFLMNFKKRYDIPFLLVEFKGEYTFLQDVIEDMLIIRPGENFSLNIFDPEGANPEIHAERLFDILRSGQFLEEHSEFSPQMQRVLVDILTIVCKNPEYQSWKGFFNQCDIYLETQKRKIPLLHQSLISIQNRIRRFSLGPLKKLFATRHKVKLKELLDKNVLIDLSSIIRLGGEKEDALFFLNMVLKYLWDKNLSYGAYNFKGIKHITIVEDAQYFAPRGFSDQTKLTSYLEDIALLQRGTGECLISIATRPNVSEEILANCGILITFKTHMQRSLICELLNLKEEHEDYFSILAEGQCIARFNSVKRPFLLWVPYVERHWIKRGDVNRKNKMILKNLKEQESKSEKRVEPSSKESNKNKTIAQEEEEDITELAKMKYFIDNLSIDDKSKIEDFDPRNYRKCPECSSIIKKKYKNCPYCGFSS</sequence>
<reference evidence="4" key="1">
    <citation type="journal article" date="2015" name="Nature">
        <title>Complex archaea that bridge the gap between prokaryotes and eukaryotes.</title>
        <authorList>
            <person name="Spang A."/>
            <person name="Saw J.H."/>
            <person name="Jorgensen S.L."/>
            <person name="Zaremba-Niedzwiedzka K."/>
            <person name="Martijn J."/>
            <person name="Lind A.E."/>
            <person name="van Eijk R."/>
            <person name="Schleper C."/>
            <person name="Guy L."/>
            <person name="Ettema T.J."/>
        </authorList>
    </citation>
    <scope>NUCLEOTIDE SEQUENCE</scope>
</reference>
<evidence type="ECO:0000313" key="4">
    <source>
        <dbReference type="EMBL" id="KKN66199.1"/>
    </source>
</evidence>
<accession>A0A0F9SGK9</accession>
<proteinExistence type="predicted"/>
<gene>
    <name evidence="4" type="ORF">LCGC14_0473990</name>
</gene>
<dbReference type="PANTHER" id="PTHR42957">
    <property type="entry name" value="HELICASE MJ1565-RELATED"/>
    <property type="match status" value="1"/>
</dbReference>
<feature type="region of interest" description="Disordered" evidence="1">
    <location>
        <begin position="495"/>
        <end position="519"/>
    </location>
</feature>
<evidence type="ECO:0000256" key="1">
    <source>
        <dbReference type="SAM" id="MobiDB-lite"/>
    </source>
</evidence>
<dbReference type="PANTHER" id="PTHR42957:SF1">
    <property type="entry name" value="HELICASE MJ1565-RELATED"/>
    <property type="match status" value="1"/>
</dbReference>
<dbReference type="SUPFAM" id="SSF52540">
    <property type="entry name" value="P-loop containing nucleoside triphosphate hydrolases"/>
    <property type="match status" value="1"/>
</dbReference>